<evidence type="ECO:0000313" key="7">
    <source>
        <dbReference type="EMBL" id="ORY63824.1"/>
    </source>
</evidence>
<feature type="transmembrane region" description="Helical" evidence="5">
    <location>
        <begin position="183"/>
        <end position="202"/>
    </location>
</feature>
<organism evidence="7 8">
    <name type="scientific">Leucosporidium creatinivorum</name>
    <dbReference type="NCBI Taxonomy" id="106004"/>
    <lineage>
        <taxon>Eukaryota</taxon>
        <taxon>Fungi</taxon>
        <taxon>Dikarya</taxon>
        <taxon>Basidiomycota</taxon>
        <taxon>Pucciniomycotina</taxon>
        <taxon>Microbotryomycetes</taxon>
        <taxon>Leucosporidiales</taxon>
        <taxon>Leucosporidium</taxon>
    </lineage>
</organism>
<evidence type="ECO:0000256" key="1">
    <source>
        <dbReference type="ARBA" id="ARBA00004141"/>
    </source>
</evidence>
<evidence type="ECO:0000256" key="4">
    <source>
        <dbReference type="ARBA" id="ARBA00023136"/>
    </source>
</evidence>
<dbReference type="GO" id="GO:0006676">
    <property type="term" value="P:mannosyl diphosphorylinositol ceramide metabolic process"/>
    <property type="evidence" value="ECO:0007669"/>
    <property type="project" value="TreeGrafter"/>
</dbReference>
<comment type="caution">
    <text evidence="7">The sequence shown here is derived from an EMBL/GenBank/DDBJ whole genome shotgun (WGS) entry which is preliminary data.</text>
</comment>
<feature type="transmembrane region" description="Helical" evidence="5">
    <location>
        <begin position="252"/>
        <end position="272"/>
    </location>
</feature>
<dbReference type="PANTHER" id="PTHR31310:SF8">
    <property type="entry name" value="INOSITOLPHOSPHOTRANSFERASE 1"/>
    <property type="match status" value="1"/>
</dbReference>
<dbReference type="Proteomes" id="UP000193467">
    <property type="component" value="Unassembled WGS sequence"/>
</dbReference>
<dbReference type="OrthoDB" id="5784at2759"/>
<feature type="domain" description="Inositolphosphotransferase Aur1/Ipt1" evidence="6">
    <location>
        <begin position="134"/>
        <end position="319"/>
    </location>
</feature>
<comment type="subcellular location">
    <subcellularLocation>
        <location evidence="1">Membrane</location>
        <topology evidence="1">Multi-pass membrane protein</topology>
    </subcellularLocation>
</comment>
<protein>
    <recommendedName>
        <fullName evidence="6">Inositolphosphotransferase Aur1/Ipt1 domain-containing protein</fullName>
    </recommendedName>
</protein>
<keyword evidence="4 5" id="KW-0472">Membrane</keyword>
<evidence type="ECO:0000256" key="3">
    <source>
        <dbReference type="ARBA" id="ARBA00022989"/>
    </source>
</evidence>
<dbReference type="STRING" id="106004.A0A1Y2DXI5"/>
<dbReference type="CDD" id="cd03386">
    <property type="entry name" value="PAP2_Aur1_like"/>
    <property type="match status" value="1"/>
</dbReference>
<feature type="transmembrane region" description="Helical" evidence="5">
    <location>
        <begin position="157"/>
        <end position="176"/>
    </location>
</feature>
<dbReference type="PANTHER" id="PTHR31310">
    <property type="match status" value="1"/>
</dbReference>
<gene>
    <name evidence="7" type="ORF">BCR35DRAFT_308792</name>
</gene>
<reference evidence="7 8" key="1">
    <citation type="submission" date="2016-07" db="EMBL/GenBank/DDBJ databases">
        <title>Pervasive Adenine N6-methylation of Active Genes in Fungi.</title>
        <authorList>
            <consortium name="DOE Joint Genome Institute"/>
            <person name="Mondo S.J."/>
            <person name="Dannebaum R.O."/>
            <person name="Kuo R.C."/>
            <person name="Labutti K."/>
            <person name="Haridas S."/>
            <person name="Kuo A."/>
            <person name="Salamov A."/>
            <person name="Ahrendt S.R."/>
            <person name="Lipzen A."/>
            <person name="Sullivan W."/>
            <person name="Andreopoulos W.B."/>
            <person name="Clum A."/>
            <person name="Lindquist E."/>
            <person name="Daum C."/>
            <person name="Ramamoorthy G.K."/>
            <person name="Gryganskyi A."/>
            <person name="Culley D."/>
            <person name="Magnuson J.K."/>
            <person name="James T.Y."/>
            <person name="O'Malley M.A."/>
            <person name="Stajich J.E."/>
            <person name="Spatafora J.W."/>
            <person name="Visel A."/>
            <person name="Grigoriev I.V."/>
        </authorList>
    </citation>
    <scope>NUCLEOTIDE SEQUENCE [LARGE SCALE GENOMIC DNA]</scope>
    <source>
        <strain evidence="7 8">62-1032</strain>
    </source>
</reference>
<dbReference type="GO" id="GO:0016020">
    <property type="term" value="C:membrane"/>
    <property type="evidence" value="ECO:0007669"/>
    <property type="project" value="UniProtKB-SubCell"/>
</dbReference>
<dbReference type="InterPro" id="IPR052185">
    <property type="entry name" value="IPC_Synthase-Related"/>
</dbReference>
<feature type="transmembrane region" description="Helical" evidence="5">
    <location>
        <begin position="302"/>
        <end position="321"/>
    </location>
</feature>
<feature type="transmembrane region" description="Helical" evidence="5">
    <location>
        <begin position="279"/>
        <end position="296"/>
    </location>
</feature>
<dbReference type="InParanoid" id="A0A1Y2DXI5"/>
<feature type="transmembrane region" description="Helical" evidence="5">
    <location>
        <begin position="12"/>
        <end position="32"/>
    </location>
</feature>
<proteinExistence type="predicted"/>
<sequence>MLSISLASAARRATSVVSLLFGFLLHCSWVLLNGSTVLGRLWSVAVGAFPVWCWVSAFKRGVKNIPLNSRPPIHIDLLPGWNDLILHPYGVLLLAVSLLPLARFLWLGDGAKDSSGARRGPVYAVCVLLFPLALAWSDRLAKVQITNQLDLLAFGSYGALHFASPIIAAWWIWGFGSQGAARIFGWCLGLQNLCGLATHLAFPNAAPWFYDLYGVDAAQPDYSYPGNPAGLYRVDEILGTHIYQKAFGVSPVVFGAVPSLHAATSICCGLFVTRYSKGYRGLVFMVVYCFWMFWATQYLHHHFAIDLLIGTLYAAIAFLVAERSQLRLLDRDHVQRGLTNGWQRLRWRMRDGEGGESVVLSRSTSVSSSEGSLCPSRGMRSVDGYVPVRTLEEYYEVGEIGGVGSDEKV</sequence>
<keyword evidence="8" id="KW-1185">Reference proteome</keyword>
<dbReference type="GO" id="GO:0070916">
    <property type="term" value="C:inositol phosphoceramide synthase complex"/>
    <property type="evidence" value="ECO:0007669"/>
    <property type="project" value="TreeGrafter"/>
</dbReference>
<feature type="transmembrane region" description="Helical" evidence="5">
    <location>
        <begin position="120"/>
        <end position="137"/>
    </location>
</feature>
<evidence type="ECO:0000313" key="8">
    <source>
        <dbReference type="Proteomes" id="UP000193467"/>
    </source>
</evidence>
<dbReference type="AlphaFoldDB" id="A0A1Y2DXI5"/>
<dbReference type="Pfam" id="PF14378">
    <property type="entry name" value="PAP2_3"/>
    <property type="match status" value="1"/>
</dbReference>
<evidence type="ECO:0000256" key="2">
    <source>
        <dbReference type="ARBA" id="ARBA00022692"/>
    </source>
</evidence>
<feature type="transmembrane region" description="Helical" evidence="5">
    <location>
        <begin position="86"/>
        <end position="108"/>
    </location>
</feature>
<dbReference type="InterPro" id="IPR026841">
    <property type="entry name" value="Aur1/Ipt1"/>
</dbReference>
<dbReference type="EMBL" id="MCGR01000067">
    <property type="protein sequence ID" value="ORY63824.1"/>
    <property type="molecule type" value="Genomic_DNA"/>
</dbReference>
<evidence type="ECO:0000256" key="5">
    <source>
        <dbReference type="SAM" id="Phobius"/>
    </source>
</evidence>
<accession>A0A1Y2DXI5</accession>
<evidence type="ECO:0000259" key="6">
    <source>
        <dbReference type="Pfam" id="PF14378"/>
    </source>
</evidence>
<keyword evidence="3 5" id="KW-1133">Transmembrane helix</keyword>
<dbReference type="GO" id="GO:0030148">
    <property type="term" value="P:sphingolipid biosynthetic process"/>
    <property type="evidence" value="ECO:0007669"/>
    <property type="project" value="TreeGrafter"/>
</dbReference>
<keyword evidence="2 5" id="KW-0812">Transmembrane</keyword>
<name>A0A1Y2DXI5_9BASI</name>